<gene>
    <name evidence="1" type="ORF">O0955_17100</name>
</gene>
<proteinExistence type="predicted"/>
<protein>
    <recommendedName>
        <fullName evidence="3">HEPN domain-containing protein</fullName>
    </recommendedName>
</protein>
<dbReference type="EMBL" id="JAPWGM010000007">
    <property type="protein sequence ID" value="MCZ4245730.1"/>
    <property type="molecule type" value="Genomic_DNA"/>
</dbReference>
<evidence type="ECO:0008006" key="3">
    <source>
        <dbReference type="Google" id="ProtNLM"/>
    </source>
</evidence>
<name>A0ABT4LCS9_9SPHI</name>
<dbReference type="Proteomes" id="UP001144347">
    <property type="component" value="Unassembled WGS sequence"/>
</dbReference>
<sequence length="130" mass="15519">MNAYRCLLNKIYPARIGEQSDLLLYFTAEKAFYNFQNAKENFEVLQLEFRNAFFFLRKHLCNCINDAYSVLKYRLDNFDKKQLEFHINKLNSSFYDINELESILSHINIIIIQYELASNEEHYPILSKSA</sequence>
<evidence type="ECO:0000313" key="2">
    <source>
        <dbReference type="Proteomes" id="UP001144347"/>
    </source>
</evidence>
<evidence type="ECO:0000313" key="1">
    <source>
        <dbReference type="EMBL" id="MCZ4245730.1"/>
    </source>
</evidence>
<reference evidence="1" key="1">
    <citation type="submission" date="2022-12" db="EMBL/GenBank/DDBJ databases">
        <title>Genome sequence of HCMS5-2.</title>
        <authorList>
            <person name="Woo H."/>
        </authorList>
    </citation>
    <scope>NUCLEOTIDE SEQUENCE</scope>
    <source>
        <strain evidence="1">HCMS5-2</strain>
    </source>
</reference>
<comment type="caution">
    <text evidence="1">The sequence shown here is derived from an EMBL/GenBank/DDBJ whole genome shotgun (WGS) entry which is preliminary data.</text>
</comment>
<organism evidence="1 2">
    <name type="scientific">Pedobacter punctiformis</name>
    <dbReference type="NCBI Taxonomy" id="3004097"/>
    <lineage>
        <taxon>Bacteria</taxon>
        <taxon>Pseudomonadati</taxon>
        <taxon>Bacteroidota</taxon>
        <taxon>Sphingobacteriia</taxon>
        <taxon>Sphingobacteriales</taxon>
        <taxon>Sphingobacteriaceae</taxon>
        <taxon>Pedobacter</taxon>
    </lineage>
</organism>
<dbReference type="RefSeq" id="WP_269428779.1">
    <property type="nucleotide sequence ID" value="NZ_JAPWGM010000007.1"/>
</dbReference>
<accession>A0ABT4LCS9</accession>
<keyword evidence="2" id="KW-1185">Reference proteome</keyword>